<dbReference type="SMART" id="SM00631">
    <property type="entry name" value="Zn_pept"/>
    <property type="match status" value="1"/>
</dbReference>
<dbReference type="AlphaFoldDB" id="A0A1N7F6R8"/>
<keyword evidence="3" id="KW-0645">Protease</keyword>
<dbReference type="GO" id="GO:0004181">
    <property type="term" value="F:metallocarboxypeptidase activity"/>
    <property type="evidence" value="ECO:0007669"/>
    <property type="project" value="InterPro"/>
</dbReference>
<dbReference type="GeneID" id="30957018"/>
<protein>
    <submittedName>
        <fullName evidence="10">Zinc carboxypeptidase</fullName>
    </submittedName>
</protein>
<dbReference type="GO" id="GO:0006508">
    <property type="term" value="P:proteolysis"/>
    <property type="evidence" value="ECO:0007669"/>
    <property type="project" value="UniProtKB-KW"/>
</dbReference>
<accession>A0A1N7F6R8</accession>
<dbReference type="Proteomes" id="UP000187321">
    <property type="component" value="Chromosome"/>
</dbReference>
<dbReference type="GO" id="GO:0005615">
    <property type="term" value="C:extracellular space"/>
    <property type="evidence" value="ECO:0007669"/>
    <property type="project" value="TreeGrafter"/>
</dbReference>
<evidence type="ECO:0000256" key="5">
    <source>
        <dbReference type="ARBA" id="ARBA00022833"/>
    </source>
</evidence>
<keyword evidence="6" id="KW-0482">Metalloprotease</keyword>
<sequence length="357" mass="39647">MRRRTTLKLLGSVAGAGLLGTKTVSADDAWPREETSRFFTHQEVQEFLDDLDQRARRNFELEEIGESLEGRELTVARVGSGNTDVFVVSEQHGDEPTGTNAILAELRELATSGSPFATTVTDELTVHVLAMLNPDGAMRNQRENARPEEYTWDDPFLGEQSGPADPNRQHYFELPADLLPGPKPDENPSPETQAMLDYVLPLEPLWVSDLHTQSGMYYDEDENPGDMYHSSNFWPIADAADEDATELSQQLNVAMYDQAEGQANAQLSVYPGGDTVNIARNAYGAYGFGSILNEMTGQVSDRGERMEGQMVRIMRNENRAVLEETANETLFDRDADRVAEIPDRPGAGDWPWEGGTE</sequence>
<dbReference type="PANTHER" id="PTHR11705:SF143">
    <property type="entry name" value="SLL0236 PROTEIN"/>
    <property type="match status" value="1"/>
</dbReference>
<dbReference type="RefSeq" id="WP_076583160.1">
    <property type="nucleotide sequence ID" value="NZ_CP019327.1"/>
</dbReference>
<evidence type="ECO:0000256" key="1">
    <source>
        <dbReference type="ARBA" id="ARBA00001947"/>
    </source>
</evidence>
<dbReference type="Pfam" id="PF00246">
    <property type="entry name" value="Peptidase_M14"/>
    <property type="match status" value="1"/>
</dbReference>
<dbReference type="GO" id="GO:0008270">
    <property type="term" value="F:zinc ion binding"/>
    <property type="evidence" value="ECO:0007669"/>
    <property type="project" value="InterPro"/>
</dbReference>
<feature type="region of interest" description="Disordered" evidence="7">
    <location>
        <begin position="334"/>
        <end position="357"/>
    </location>
</feature>
<dbReference type="Gene3D" id="3.40.630.10">
    <property type="entry name" value="Zn peptidases"/>
    <property type="match status" value="1"/>
</dbReference>
<reference evidence="9 12" key="1">
    <citation type="submission" date="2017-01" db="EMBL/GenBank/DDBJ databases">
        <title>Complete genome sequence of Haloterrigena daqingensis type strain (JX313T).</title>
        <authorList>
            <person name="Shuang W."/>
        </authorList>
    </citation>
    <scope>NUCLEOTIDE SEQUENCE [LARGE SCALE GENOMIC DNA]</scope>
    <source>
        <strain evidence="9 12">JX313</strain>
    </source>
</reference>
<evidence type="ECO:0000256" key="7">
    <source>
        <dbReference type="SAM" id="MobiDB-lite"/>
    </source>
</evidence>
<evidence type="ECO:0000313" key="12">
    <source>
        <dbReference type="Proteomes" id="UP000187321"/>
    </source>
</evidence>
<dbReference type="SUPFAM" id="SSF53187">
    <property type="entry name" value="Zn-dependent exopeptidases"/>
    <property type="match status" value="1"/>
</dbReference>
<evidence type="ECO:0000256" key="2">
    <source>
        <dbReference type="ARBA" id="ARBA00005988"/>
    </source>
</evidence>
<keyword evidence="4" id="KW-0378">Hydrolase</keyword>
<evidence type="ECO:0000313" key="11">
    <source>
        <dbReference type="Proteomes" id="UP000185687"/>
    </source>
</evidence>
<gene>
    <name evidence="9" type="ORF">BB347_13705</name>
    <name evidence="10" type="ORF">SAMN05421809_3060</name>
</gene>
<dbReference type="OrthoDB" id="301140at2157"/>
<evidence type="ECO:0000256" key="4">
    <source>
        <dbReference type="ARBA" id="ARBA00022801"/>
    </source>
</evidence>
<dbReference type="EMBL" id="FTNP01000005">
    <property type="protein sequence ID" value="SIR96067.1"/>
    <property type="molecule type" value="Genomic_DNA"/>
</dbReference>
<dbReference type="PROSITE" id="PS52035">
    <property type="entry name" value="PEPTIDASE_M14"/>
    <property type="match status" value="1"/>
</dbReference>
<reference evidence="10 11" key="2">
    <citation type="submission" date="2017-01" db="EMBL/GenBank/DDBJ databases">
        <authorList>
            <person name="Mah S.A."/>
            <person name="Swanson W.J."/>
            <person name="Moy G.W."/>
            <person name="Vacquier V.D."/>
        </authorList>
    </citation>
    <scope>NUCLEOTIDE SEQUENCE [LARGE SCALE GENOMIC DNA]</scope>
    <source>
        <strain evidence="10 11">CGMCC 1.8909</strain>
    </source>
</reference>
<proteinExistence type="inferred from homology"/>
<keyword evidence="11" id="KW-1185">Reference proteome</keyword>
<evidence type="ECO:0000256" key="3">
    <source>
        <dbReference type="ARBA" id="ARBA00022670"/>
    </source>
</evidence>
<feature type="domain" description="Peptidase M14" evidence="8">
    <location>
        <begin position="37"/>
        <end position="325"/>
    </location>
</feature>
<dbReference type="Proteomes" id="UP000185687">
    <property type="component" value="Unassembled WGS sequence"/>
</dbReference>
<dbReference type="InterPro" id="IPR000834">
    <property type="entry name" value="Peptidase_M14"/>
</dbReference>
<organism evidence="10 11">
    <name type="scientific">Natronorubrum daqingense</name>
    <dbReference type="NCBI Taxonomy" id="588898"/>
    <lineage>
        <taxon>Archaea</taxon>
        <taxon>Methanobacteriati</taxon>
        <taxon>Methanobacteriota</taxon>
        <taxon>Stenosarchaea group</taxon>
        <taxon>Halobacteria</taxon>
        <taxon>Halobacteriales</taxon>
        <taxon>Natrialbaceae</taxon>
        <taxon>Natronorubrum</taxon>
    </lineage>
</organism>
<dbReference type="PANTHER" id="PTHR11705">
    <property type="entry name" value="PROTEASE FAMILY M14 CARBOXYPEPTIDASE A,B"/>
    <property type="match status" value="1"/>
</dbReference>
<keyword evidence="10" id="KW-0121">Carboxypeptidase</keyword>
<evidence type="ECO:0000313" key="10">
    <source>
        <dbReference type="EMBL" id="SIR96067.1"/>
    </source>
</evidence>
<feature type="compositionally biased region" description="Basic and acidic residues" evidence="7">
    <location>
        <begin position="334"/>
        <end position="343"/>
    </location>
</feature>
<dbReference type="KEGG" id="hda:BB347_13705"/>
<name>A0A1N7F6R8_9EURY</name>
<evidence type="ECO:0000259" key="8">
    <source>
        <dbReference type="PROSITE" id="PS52035"/>
    </source>
</evidence>
<evidence type="ECO:0000256" key="6">
    <source>
        <dbReference type="ARBA" id="ARBA00023049"/>
    </source>
</evidence>
<dbReference type="EMBL" id="CP019327">
    <property type="protein sequence ID" value="APX97577.1"/>
    <property type="molecule type" value="Genomic_DNA"/>
</dbReference>
<keyword evidence="5" id="KW-0862">Zinc</keyword>
<comment type="similarity">
    <text evidence="2">Belongs to the peptidase M14 family.</text>
</comment>
<comment type="cofactor">
    <cofactor evidence="1">
        <name>Zn(2+)</name>
        <dbReference type="ChEBI" id="CHEBI:29105"/>
    </cofactor>
</comment>
<evidence type="ECO:0000313" key="9">
    <source>
        <dbReference type="EMBL" id="APX97577.1"/>
    </source>
</evidence>